<dbReference type="InterPro" id="IPR031762">
    <property type="entry name" value="DUF4738"/>
</dbReference>
<dbReference type="EMBL" id="AWEY01000038">
    <property type="protein sequence ID" value="ERK38468.1"/>
    <property type="molecule type" value="Genomic_DNA"/>
</dbReference>
<proteinExistence type="predicted"/>
<dbReference type="RefSeq" id="WP_021590459.1">
    <property type="nucleotide sequence ID" value="NZ_AWEY01000038.1"/>
</dbReference>
<comment type="caution">
    <text evidence="2">The sequence shown here is derived from an EMBL/GenBank/DDBJ whole genome shotgun (WGS) entry which is preliminary data.</text>
</comment>
<evidence type="ECO:0008006" key="4">
    <source>
        <dbReference type="Google" id="ProtNLM"/>
    </source>
</evidence>
<protein>
    <recommendedName>
        <fullName evidence="4">Lipoprotein</fullName>
    </recommendedName>
</protein>
<reference evidence="2 3" key="1">
    <citation type="submission" date="2013-08" db="EMBL/GenBank/DDBJ databases">
        <authorList>
            <person name="Durkin A.S."/>
            <person name="Haft D.R."/>
            <person name="McCorrison J."/>
            <person name="Torralba M."/>
            <person name="Gillis M."/>
            <person name="Haft D.H."/>
            <person name="Methe B."/>
            <person name="Sutton G."/>
            <person name="Nelson K.E."/>
        </authorList>
    </citation>
    <scope>NUCLEOTIDE SEQUENCE [LARGE SCALE GENOMIC DNA]</scope>
    <source>
        <strain evidence="2 3">F0067</strain>
    </source>
</reference>
<evidence type="ECO:0000313" key="2">
    <source>
        <dbReference type="EMBL" id="ERK38468.1"/>
    </source>
</evidence>
<organism evidence="2 3">
    <name type="scientific">Segatella baroniae F0067</name>
    <dbReference type="NCBI Taxonomy" id="1115809"/>
    <lineage>
        <taxon>Bacteria</taxon>
        <taxon>Pseudomonadati</taxon>
        <taxon>Bacteroidota</taxon>
        <taxon>Bacteroidia</taxon>
        <taxon>Bacteroidales</taxon>
        <taxon>Prevotellaceae</taxon>
        <taxon>Segatella</taxon>
    </lineage>
</organism>
<evidence type="ECO:0000256" key="1">
    <source>
        <dbReference type="SAM" id="MobiDB-lite"/>
    </source>
</evidence>
<gene>
    <name evidence="2" type="ORF">HMPREF9135_1503</name>
</gene>
<sequence>MNKSFHFSLAALAGAVLLTCASCSEKKKSDVIITHKPVVKVSKTIAKVGDYKQEREVEWLGARYKVIVERKADGSLPVVDDGTGSKFYDNVITVTIRRKDGSEFFHRSFKKTDFESKVDDIYRKNSVLLGIVLDTAQGNHLVFAASVGSPDKMSDEYVPMVMKIDNRGGVSIAKDSQLDTASDRPIPEKKKTEAELSEEEGI</sequence>
<dbReference type="AlphaFoldDB" id="U2QAZ7"/>
<feature type="compositionally biased region" description="Basic and acidic residues" evidence="1">
    <location>
        <begin position="181"/>
        <end position="194"/>
    </location>
</feature>
<name>U2QAZ7_9BACT</name>
<dbReference type="Gene3D" id="2.40.128.510">
    <property type="entry name" value="Protein of unknown function DUF4738"/>
    <property type="match status" value="1"/>
</dbReference>
<feature type="region of interest" description="Disordered" evidence="1">
    <location>
        <begin position="172"/>
        <end position="202"/>
    </location>
</feature>
<dbReference type="PATRIC" id="fig|1115809.3.peg.2275"/>
<evidence type="ECO:0000313" key="3">
    <source>
        <dbReference type="Proteomes" id="UP000016648"/>
    </source>
</evidence>
<dbReference type="Proteomes" id="UP000016648">
    <property type="component" value="Unassembled WGS sequence"/>
</dbReference>
<dbReference type="Pfam" id="PF15889">
    <property type="entry name" value="DUF4738"/>
    <property type="match status" value="1"/>
</dbReference>
<keyword evidence="3" id="KW-1185">Reference proteome</keyword>
<accession>U2QAZ7</accession>